<dbReference type="InterPro" id="IPR006083">
    <property type="entry name" value="PRK/URK"/>
</dbReference>
<keyword evidence="2" id="KW-0808">Transferase</keyword>
<dbReference type="NCBIfam" id="NF006743">
    <property type="entry name" value="PRK09270.1-2"/>
    <property type="match status" value="1"/>
</dbReference>
<dbReference type="Gene3D" id="3.40.50.300">
    <property type="entry name" value="P-loop containing nucleotide triphosphate hydrolases"/>
    <property type="match status" value="2"/>
</dbReference>
<accession>A0A9X3BW17</accession>
<evidence type="ECO:0000313" key="2">
    <source>
        <dbReference type="EMBL" id="MCV7169922.1"/>
    </source>
</evidence>
<reference evidence="2" key="2">
    <citation type="journal article" date="2022" name="BMC Genomics">
        <title>Comparative genome analysis of mycobacteria focusing on tRNA and non-coding RNA.</title>
        <authorList>
            <person name="Behra P.R.K."/>
            <person name="Pettersson B.M.F."/>
            <person name="Ramesh M."/>
            <person name="Das S."/>
            <person name="Dasgupta S."/>
            <person name="Kirsebom L.A."/>
        </authorList>
    </citation>
    <scope>NUCLEOTIDE SEQUENCE</scope>
    <source>
        <strain evidence="2">DSM 44615</strain>
    </source>
</reference>
<dbReference type="Pfam" id="PF00485">
    <property type="entry name" value="PRK"/>
    <property type="match status" value="1"/>
</dbReference>
<keyword evidence="2" id="KW-0418">Kinase</keyword>
<dbReference type="Proteomes" id="UP001140293">
    <property type="component" value="Unassembled WGS sequence"/>
</dbReference>
<protein>
    <submittedName>
        <fullName evidence="2">Nucleoside/nucleotide kinase family protein</fullName>
    </submittedName>
</protein>
<dbReference type="AlphaFoldDB" id="A0A9X3BW17"/>
<dbReference type="EMBL" id="JACKSJ010000062">
    <property type="protein sequence ID" value="MCV7169922.1"/>
    <property type="molecule type" value="Genomic_DNA"/>
</dbReference>
<name>A0A9X3BW17_9MYCO</name>
<feature type="domain" description="Phosphoribulokinase/uridine kinase" evidence="1">
    <location>
        <begin position="33"/>
        <end position="181"/>
    </location>
</feature>
<dbReference type="PANTHER" id="PTHR10285">
    <property type="entry name" value="URIDINE KINASE"/>
    <property type="match status" value="1"/>
</dbReference>
<dbReference type="InterPro" id="IPR027417">
    <property type="entry name" value="P-loop_NTPase"/>
</dbReference>
<comment type="caution">
    <text evidence="2">The sequence shown here is derived from an EMBL/GenBank/DDBJ whole genome shotgun (WGS) entry which is preliminary data.</text>
</comment>
<sequence>MAPAILTSEEARRAVAAELAGAVARPARRVLAGVTGPPGVGKSTFALAVVEELNERWSTPAAYLPMDGFHLAKAQLDRLGLRRRRGAPDTFDVGGYCATLTRIADSHGVADVFVPDFDRALDDPVAAARVVPAQARVVVTEGNYLALVADGWAAVRPLLERLYYIDADAEVRRRRLIDRHVTAGLGAVDAQHWVDTVDEPNARLIAATSASCDRVLLIEDG</sequence>
<dbReference type="SUPFAM" id="SSF52540">
    <property type="entry name" value="P-loop containing nucleoside triphosphate hydrolases"/>
    <property type="match status" value="1"/>
</dbReference>
<dbReference type="RefSeq" id="WP_264012105.1">
    <property type="nucleotide sequence ID" value="NZ_JACKSJ010000062.1"/>
</dbReference>
<gene>
    <name evidence="2" type="ORF">H7I41_08290</name>
</gene>
<organism evidence="2 3">
    <name type="scientific">[Mycobacterium] manitobense</name>
    <dbReference type="NCBI Taxonomy" id="190147"/>
    <lineage>
        <taxon>Bacteria</taxon>
        <taxon>Bacillati</taxon>
        <taxon>Actinomycetota</taxon>
        <taxon>Actinomycetes</taxon>
        <taxon>Mycobacteriales</taxon>
        <taxon>Mycobacteriaceae</taxon>
        <taxon>Mycolicibacterium</taxon>
    </lineage>
</organism>
<proteinExistence type="predicted"/>
<reference evidence="2" key="1">
    <citation type="submission" date="2020-07" db="EMBL/GenBank/DDBJ databases">
        <authorList>
            <person name="Pettersson B.M.F."/>
            <person name="Behra P.R.K."/>
            <person name="Ramesh M."/>
            <person name="Das S."/>
            <person name="Dasgupta S."/>
            <person name="Kirsebom L.A."/>
        </authorList>
    </citation>
    <scope>NUCLEOTIDE SEQUENCE</scope>
    <source>
        <strain evidence="2">DSM 44615</strain>
    </source>
</reference>
<keyword evidence="3" id="KW-1185">Reference proteome</keyword>
<dbReference type="GO" id="GO:0005524">
    <property type="term" value="F:ATP binding"/>
    <property type="evidence" value="ECO:0007669"/>
    <property type="project" value="InterPro"/>
</dbReference>
<evidence type="ECO:0000313" key="3">
    <source>
        <dbReference type="Proteomes" id="UP001140293"/>
    </source>
</evidence>
<evidence type="ECO:0000259" key="1">
    <source>
        <dbReference type="Pfam" id="PF00485"/>
    </source>
</evidence>
<dbReference type="GO" id="GO:0016301">
    <property type="term" value="F:kinase activity"/>
    <property type="evidence" value="ECO:0007669"/>
    <property type="project" value="UniProtKB-KW"/>
</dbReference>